<evidence type="ECO:0000313" key="15">
    <source>
        <dbReference type="EMBL" id="KAJ0406088.1"/>
    </source>
</evidence>
<evidence type="ECO:0000256" key="5">
    <source>
        <dbReference type="ARBA" id="ARBA00022826"/>
    </source>
</evidence>
<feature type="domain" description="Ion transport" evidence="14">
    <location>
        <begin position="818"/>
        <end position="1050"/>
    </location>
</feature>
<evidence type="ECO:0000256" key="6">
    <source>
        <dbReference type="ARBA" id="ARBA00022882"/>
    </source>
</evidence>
<dbReference type="InterPro" id="IPR028325">
    <property type="entry name" value="VG_K_chnl"/>
</dbReference>
<dbReference type="Pfam" id="PF00520">
    <property type="entry name" value="Ion_trans"/>
    <property type="match status" value="2"/>
</dbReference>
<dbReference type="EMBL" id="JAKCXM010000036">
    <property type="protein sequence ID" value="KAJ0406088.1"/>
    <property type="molecule type" value="Genomic_DNA"/>
</dbReference>
<dbReference type="PRINTS" id="PR00169">
    <property type="entry name" value="KCHANNEL"/>
</dbReference>
<feature type="region of interest" description="Disordered" evidence="12">
    <location>
        <begin position="1"/>
        <end position="79"/>
    </location>
</feature>
<gene>
    <name evidence="15" type="ORF">P43SY_008339</name>
</gene>
<dbReference type="PANTHER" id="PTHR11537:SF254">
    <property type="entry name" value="POTASSIUM VOLTAGE-GATED CHANNEL PROTEIN SHAB"/>
    <property type="match status" value="1"/>
</dbReference>
<dbReference type="Proteomes" id="UP001209570">
    <property type="component" value="Unassembled WGS sequence"/>
</dbReference>
<feature type="region of interest" description="Disordered" evidence="12">
    <location>
        <begin position="1068"/>
        <end position="1088"/>
    </location>
</feature>
<reference evidence="15" key="1">
    <citation type="submission" date="2021-12" db="EMBL/GenBank/DDBJ databases">
        <title>Prjna785345.</title>
        <authorList>
            <person name="Rujirawat T."/>
            <person name="Krajaejun T."/>
        </authorList>
    </citation>
    <scope>NUCLEOTIDE SEQUENCE</scope>
    <source>
        <strain evidence="15">Pi057C3</strain>
    </source>
</reference>
<dbReference type="Gene3D" id="1.10.287.70">
    <property type="match status" value="2"/>
</dbReference>
<keyword evidence="10 13" id="KW-0472">Membrane</keyword>
<keyword evidence="8 13" id="KW-1133">Transmembrane helix</keyword>
<feature type="compositionally biased region" description="Low complexity" evidence="12">
    <location>
        <begin position="209"/>
        <end position="227"/>
    </location>
</feature>
<evidence type="ECO:0000256" key="4">
    <source>
        <dbReference type="ARBA" id="ARBA00022692"/>
    </source>
</evidence>
<feature type="transmembrane region" description="Helical" evidence="13">
    <location>
        <begin position="326"/>
        <end position="345"/>
    </location>
</feature>
<keyword evidence="7" id="KW-0630">Potassium</keyword>
<dbReference type="Gene3D" id="1.20.120.350">
    <property type="entry name" value="Voltage-gated potassium channels. Chain C"/>
    <property type="match status" value="2"/>
</dbReference>
<evidence type="ECO:0000256" key="2">
    <source>
        <dbReference type="ARBA" id="ARBA00022448"/>
    </source>
</evidence>
<keyword evidence="11" id="KW-0407">Ion channel</keyword>
<feature type="domain" description="Ion transport" evidence="14">
    <location>
        <begin position="281"/>
        <end position="517"/>
    </location>
</feature>
<feature type="region of interest" description="Disordered" evidence="12">
    <location>
        <begin position="1146"/>
        <end position="1166"/>
    </location>
</feature>
<dbReference type="GO" id="GO:0001508">
    <property type="term" value="P:action potential"/>
    <property type="evidence" value="ECO:0007669"/>
    <property type="project" value="TreeGrafter"/>
</dbReference>
<organism evidence="15 16">
    <name type="scientific">Pythium insidiosum</name>
    <name type="common">Pythiosis disease agent</name>
    <dbReference type="NCBI Taxonomy" id="114742"/>
    <lineage>
        <taxon>Eukaryota</taxon>
        <taxon>Sar</taxon>
        <taxon>Stramenopiles</taxon>
        <taxon>Oomycota</taxon>
        <taxon>Peronosporomycetes</taxon>
        <taxon>Pythiales</taxon>
        <taxon>Pythiaceae</taxon>
        <taxon>Pythium</taxon>
    </lineage>
</organism>
<dbReference type="SUPFAM" id="SSF81324">
    <property type="entry name" value="Voltage-gated potassium channels"/>
    <property type="match status" value="2"/>
</dbReference>
<keyword evidence="9" id="KW-0406">Ion transport</keyword>
<evidence type="ECO:0000313" key="16">
    <source>
        <dbReference type="Proteomes" id="UP001209570"/>
    </source>
</evidence>
<protein>
    <recommendedName>
        <fullName evidence="14">Ion transport domain-containing protein</fullName>
    </recommendedName>
</protein>
<keyword evidence="2" id="KW-0813">Transport</keyword>
<evidence type="ECO:0000256" key="8">
    <source>
        <dbReference type="ARBA" id="ARBA00022989"/>
    </source>
</evidence>
<name>A0AAD5M8N1_PYTIN</name>
<feature type="region of interest" description="Disordered" evidence="12">
    <location>
        <begin position="199"/>
        <end position="227"/>
    </location>
</feature>
<sequence length="1233" mass="136946">MEDHHASASDAAHHHAWPELPSAVPDGSLRPPDDPSDASGPRPAPRPHIPRVHLPALSPRPVLVQRRGSEPSLSAVSYREQRRFAVRSAAQLDDGAGANDAGDASADAGAASTLDDGAAELSSGAVGPTARAPSEIEVDAAPVSTTAEDANGDAFDASTIVTKSSTGSLSRPPSRFQLPRMLTSRFGLQSRIHPVAYAAESADRESADDSTAAEPASSEPAAPLKSSRAVVLDPKPVHVIKPGTVHQPPRTITHSHRSVYVRTQESLKEMFEGTREPSSVRVFHRVSLVAILASILALALETCDGPNHGSADPGYPWLPGAHGYDALDLLFTVIFTVELLARAVYHRFSRRLLKDAATWIDLLAVSPWYIETAFRTARDTGHAMHYISLLRLLRILRIVIILRGNDSSKILYAAIKASVRPLSITMFFLFTLVMILATAIFYAEPCDNVTTCPFTDIFNSAYFMMVTVATVGYGNQVPSKDNIPALLLSCVAMIFGQLYFAMPLAIVGNNFQDMYEHFQLKTRRKNRPQDTTLSPFDSVKLHRKSQRLCEIQFHFLDAWRVIQLNINKLLRQSRELAARGVTDDVVQAQSVRNAKIKEACDKFMTVHAEACELLQTFVPHKQRRRHSSLSEMSSDSMLSQVYSRARRAIAKARHRSNEVSVPTDPRAVSMTARGRLWLVLECPDSSPLARSINKVMVAFAIMSVITYFSQSLPELRRSGIEVPACEAVVQEYCWDYGVASMDGGCFVRHSNTTADFSRPLEFACTDIEANPECYGAGVNTGSRNEGSLPCDKLFAATGVEYICYRPQCVQTDPLINMEPNWIYIEWFFGIVFSVELVLRFYVSRRRRHFLNDLYNVFDVLAVLPFIFDFVEYVFKGVAPAYAIVANQPSFFSVVRVLKTMRILKLTRHFKGTQVLAQTARLVWRQLTVPMFFLFTLCLLCGAIYYEVERGTECFVGKPCMWWGKNVLTPELEQGLPPGKRVLIQDREKTIITDMVHATWLAIVTFTAVGYGDMRPRTPVGRLFTIGVAVLGTIYTAMPITLVGTKFHSLYVKHVERASLRRGGSSASWKTRRNMLRSQRQDETMTRGQDEDEDYLATLIKQAIPFALNEGDLLVVAHFQAMRRTMQNLQRHLSNLSEVGNDMNRRRSAENVAAAAGASSQPAARKTDSIERAIEEKSSAILDTLLQFSSLVAKLQDAPQFFEAIIPEDNPLQDASNPELSGMLSAKLQSRLLR</sequence>
<comment type="caution">
    <text evidence="15">The sequence shown here is derived from an EMBL/GenBank/DDBJ whole genome shotgun (WGS) entry which is preliminary data.</text>
</comment>
<evidence type="ECO:0000259" key="14">
    <source>
        <dbReference type="Pfam" id="PF00520"/>
    </source>
</evidence>
<dbReference type="AlphaFoldDB" id="A0AAD5M8N1"/>
<evidence type="ECO:0000256" key="13">
    <source>
        <dbReference type="SAM" id="Phobius"/>
    </source>
</evidence>
<dbReference type="InterPro" id="IPR027359">
    <property type="entry name" value="Volt_channel_dom_sf"/>
</dbReference>
<feature type="transmembrane region" description="Helical" evidence="13">
    <location>
        <begin position="422"/>
        <end position="442"/>
    </location>
</feature>
<dbReference type="PANTHER" id="PTHR11537">
    <property type="entry name" value="VOLTAGE-GATED POTASSIUM CHANNEL"/>
    <property type="match status" value="1"/>
</dbReference>
<evidence type="ECO:0000256" key="1">
    <source>
        <dbReference type="ARBA" id="ARBA00004141"/>
    </source>
</evidence>
<feature type="transmembrane region" description="Helical" evidence="13">
    <location>
        <begin position="485"/>
        <end position="506"/>
    </location>
</feature>
<evidence type="ECO:0000256" key="12">
    <source>
        <dbReference type="SAM" id="MobiDB-lite"/>
    </source>
</evidence>
<evidence type="ECO:0000256" key="10">
    <source>
        <dbReference type="ARBA" id="ARBA00023136"/>
    </source>
</evidence>
<keyword evidence="16" id="KW-1185">Reference proteome</keyword>
<feature type="transmembrane region" description="Helical" evidence="13">
    <location>
        <begin position="454"/>
        <end position="473"/>
    </location>
</feature>
<accession>A0AAD5M8N1</accession>
<feature type="compositionally biased region" description="Basic and acidic residues" evidence="12">
    <location>
        <begin position="1078"/>
        <end position="1088"/>
    </location>
</feature>
<feature type="compositionally biased region" description="Low complexity" evidence="12">
    <location>
        <begin position="1149"/>
        <end position="1163"/>
    </location>
</feature>
<dbReference type="InterPro" id="IPR005821">
    <property type="entry name" value="Ion_trans_dom"/>
</dbReference>
<feature type="transmembrane region" description="Helical" evidence="13">
    <location>
        <begin position="821"/>
        <end position="841"/>
    </location>
</feature>
<keyword evidence="4 13" id="KW-0812">Transmembrane</keyword>
<keyword evidence="3" id="KW-0633">Potassium transport</keyword>
<keyword evidence="5" id="KW-0631">Potassium channel</keyword>
<proteinExistence type="predicted"/>
<feature type="transmembrane region" description="Helical" evidence="13">
    <location>
        <begin position="926"/>
        <end position="945"/>
    </location>
</feature>
<feature type="transmembrane region" description="Helical" evidence="13">
    <location>
        <begin position="990"/>
        <end position="1010"/>
    </location>
</feature>
<evidence type="ECO:0000256" key="3">
    <source>
        <dbReference type="ARBA" id="ARBA00022538"/>
    </source>
</evidence>
<comment type="subcellular location">
    <subcellularLocation>
        <location evidence="1">Membrane</location>
        <topology evidence="1">Multi-pass membrane protein</topology>
    </subcellularLocation>
</comment>
<keyword evidence="6" id="KW-0851">Voltage-gated channel</keyword>
<evidence type="ECO:0000256" key="11">
    <source>
        <dbReference type="ARBA" id="ARBA00023303"/>
    </source>
</evidence>
<evidence type="ECO:0000256" key="7">
    <source>
        <dbReference type="ARBA" id="ARBA00022958"/>
    </source>
</evidence>
<dbReference type="GO" id="GO:0005249">
    <property type="term" value="F:voltage-gated potassium channel activity"/>
    <property type="evidence" value="ECO:0007669"/>
    <property type="project" value="InterPro"/>
</dbReference>
<feature type="compositionally biased region" description="Basic and acidic residues" evidence="12">
    <location>
        <begin position="1"/>
        <end position="17"/>
    </location>
</feature>
<feature type="transmembrane region" description="Helical" evidence="13">
    <location>
        <begin position="1022"/>
        <end position="1043"/>
    </location>
</feature>
<dbReference type="GO" id="GO:0008076">
    <property type="term" value="C:voltage-gated potassium channel complex"/>
    <property type="evidence" value="ECO:0007669"/>
    <property type="project" value="InterPro"/>
</dbReference>
<evidence type="ECO:0000256" key="9">
    <source>
        <dbReference type="ARBA" id="ARBA00023065"/>
    </source>
</evidence>